<dbReference type="Proteomes" id="UP001596545">
    <property type="component" value="Unassembled WGS sequence"/>
</dbReference>
<dbReference type="SUPFAM" id="SSF51161">
    <property type="entry name" value="Trimeric LpxA-like enzymes"/>
    <property type="match status" value="2"/>
</dbReference>
<comment type="caution">
    <text evidence="2">The sequence shown here is derived from an EMBL/GenBank/DDBJ whole genome shotgun (WGS) entry which is preliminary data.</text>
</comment>
<keyword evidence="3" id="KW-1185">Reference proteome</keyword>
<accession>A0ABD6AK70</accession>
<reference evidence="2 3" key="1">
    <citation type="journal article" date="2019" name="Int. J. Syst. Evol. Microbiol.">
        <title>The Global Catalogue of Microorganisms (GCM) 10K type strain sequencing project: providing services to taxonomists for standard genome sequencing and annotation.</title>
        <authorList>
            <consortium name="The Broad Institute Genomics Platform"/>
            <consortium name="The Broad Institute Genome Sequencing Center for Infectious Disease"/>
            <person name="Wu L."/>
            <person name="Ma J."/>
        </authorList>
    </citation>
    <scope>NUCLEOTIDE SEQUENCE [LARGE SCALE GENOMIC DNA]</scope>
    <source>
        <strain evidence="2 3">CGMCC 1.12554</strain>
    </source>
</reference>
<evidence type="ECO:0000313" key="3">
    <source>
        <dbReference type="Proteomes" id="UP001596545"/>
    </source>
</evidence>
<gene>
    <name evidence="2" type="ORF">ACFQMF_07425</name>
</gene>
<dbReference type="AlphaFoldDB" id="A0ABD6AK70"/>
<dbReference type="InterPro" id="IPR011004">
    <property type="entry name" value="Trimer_LpxA-like_sf"/>
</dbReference>
<feature type="compositionally biased region" description="Acidic residues" evidence="1">
    <location>
        <begin position="366"/>
        <end position="390"/>
    </location>
</feature>
<dbReference type="Pfam" id="PF04519">
    <property type="entry name" value="Bactofilin"/>
    <property type="match status" value="1"/>
</dbReference>
<dbReference type="EMBL" id="JBHTBL010000005">
    <property type="protein sequence ID" value="MFC7324407.1"/>
    <property type="molecule type" value="Genomic_DNA"/>
</dbReference>
<dbReference type="InterPro" id="IPR007607">
    <property type="entry name" value="BacA/B"/>
</dbReference>
<organism evidence="2 3">
    <name type="scientific">Halorubrum rutilum</name>
    <dbReference type="NCBI Taxonomy" id="1364933"/>
    <lineage>
        <taxon>Archaea</taxon>
        <taxon>Methanobacteriati</taxon>
        <taxon>Methanobacteriota</taxon>
        <taxon>Stenosarchaea group</taxon>
        <taxon>Halobacteria</taxon>
        <taxon>Halobacteriales</taxon>
        <taxon>Haloferacaceae</taxon>
        <taxon>Halorubrum</taxon>
    </lineage>
</organism>
<name>A0ABD6AK70_9EURY</name>
<dbReference type="Gene3D" id="2.160.10.10">
    <property type="entry name" value="Hexapeptide repeat proteins"/>
    <property type="match status" value="1"/>
</dbReference>
<feature type="region of interest" description="Disordered" evidence="1">
    <location>
        <begin position="278"/>
        <end position="412"/>
    </location>
</feature>
<protein>
    <submittedName>
        <fullName evidence="2">Polymer-forming cytoskeletal protein</fullName>
    </submittedName>
</protein>
<proteinExistence type="predicted"/>
<evidence type="ECO:0000313" key="2">
    <source>
        <dbReference type="EMBL" id="MFC7324407.1"/>
    </source>
</evidence>
<feature type="compositionally biased region" description="Acidic residues" evidence="1">
    <location>
        <begin position="281"/>
        <end position="345"/>
    </location>
</feature>
<evidence type="ECO:0000256" key="1">
    <source>
        <dbReference type="SAM" id="MobiDB-lite"/>
    </source>
</evidence>
<dbReference type="RefSeq" id="WP_256409499.1">
    <property type="nucleotide sequence ID" value="NZ_JANHDN010000005.1"/>
</dbReference>
<sequence length="412" mass="42790">MSLRGDGPIEELAVPDGTTVEEHDLVVDGDVLVGGQSTVEFGLRGRNVAIGERVRVGNDIEAEGDCRLDTWCTVDGNVLVGEDAYLGERVTVTGRLMVSGDLDIGDDVSIEEGFEANGWIVIRNPVPTIVFYFIVLSQLLRVGETDAADELAEALADGDDVRDPLLVPRGAEISDDAWRVSTPATVGDDCRLHGNLRAESVRVGERNEVFGSLRARGEIAVGAETVIHGDVTTRGGTVTIEAGARVLGDVSAGDLVVHDGAEIDGSLRARGEMKLVQEARDEPDEGGEAADEETADDGETDDGETDDQEAGSAQGDDESVEASESAEAEEGAEDDAESTEGESETGEVPSEGQPIADAEAVAGGETESDDEPEGDDGSATDDDSATDESTSDGSAPESEAVETSADPDPGAT</sequence>